<evidence type="ECO:0000313" key="3">
    <source>
        <dbReference type="Proteomes" id="UP000198876"/>
    </source>
</evidence>
<feature type="transmembrane region" description="Helical" evidence="1">
    <location>
        <begin position="123"/>
        <end position="144"/>
    </location>
</feature>
<feature type="transmembrane region" description="Helical" evidence="1">
    <location>
        <begin position="165"/>
        <end position="186"/>
    </location>
</feature>
<dbReference type="EMBL" id="FOOQ01000006">
    <property type="protein sequence ID" value="SFG91518.1"/>
    <property type="molecule type" value="Genomic_DNA"/>
</dbReference>
<feature type="transmembrane region" description="Helical" evidence="1">
    <location>
        <begin position="42"/>
        <end position="60"/>
    </location>
</feature>
<name>A0A1I2VQK7_9EURY</name>
<feature type="transmembrane region" description="Helical" evidence="1">
    <location>
        <begin position="198"/>
        <end position="219"/>
    </location>
</feature>
<evidence type="ECO:0000256" key="1">
    <source>
        <dbReference type="SAM" id="Phobius"/>
    </source>
</evidence>
<keyword evidence="1" id="KW-0472">Membrane</keyword>
<dbReference type="Proteomes" id="UP000198876">
    <property type="component" value="Unassembled WGS sequence"/>
</dbReference>
<protein>
    <submittedName>
        <fullName evidence="2">Uncharacterized protein</fullName>
    </submittedName>
</protein>
<feature type="transmembrane region" description="Helical" evidence="1">
    <location>
        <begin position="253"/>
        <end position="275"/>
    </location>
</feature>
<evidence type="ECO:0000313" key="2">
    <source>
        <dbReference type="EMBL" id="SFG91518.1"/>
    </source>
</evidence>
<keyword evidence="1" id="KW-1133">Transmembrane helix</keyword>
<gene>
    <name evidence="2" type="ORF">SAMN04488063_3279</name>
</gene>
<sequence length="285" mass="30355">MLSLRTVLLSVLVGIVHAATLLAVATHFGYSVGPGRYTAVGAAWRYTGLVVVAAVPVALAVRHRIVAPLAALLLTTGYVLGMELTPPGPTFRDVAELEPSVEGPTGITVVENGLYVVRYMINASVWTVGFLLLGVVEYAVRTAWEALPPVRDPPRWLPIPASRRRAAAVATGCGLLHAGVMAWFASRLGVSVSGGGASALYLFGTAGMWLLAAVPVYLLVRRRIVGPALTLVFFVLSDVRSEFTAGVEDPHAFYFGAWFVFLAVILVVAGTEYGLRRVDIPGWLS</sequence>
<keyword evidence="1" id="KW-0812">Transmembrane</keyword>
<dbReference type="AlphaFoldDB" id="A0A1I2VQK7"/>
<dbReference type="RefSeq" id="WP_092893642.1">
    <property type="nucleotide sequence ID" value="NZ_FOOQ01000006.1"/>
</dbReference>
<accession>A0A1I2VQK7</accession>
<feature type="transmembrane region" description="Helical" evidence="1">
    <location>
        <begin position="65"/>
        <end position="82"/>
    </location>
</feature>
<reference evidence="3" key="1">
    <citation type="submission" date="2016-10" db="EMBL/GenBank/DDBJ databases">
        <authorList>
            <person name="Varghese N."/>
            <person name="Submissions S."/>
        </authorList>
    </citation>
    <scope>NUCLEOTIDE SEQUENCE [LARGE SCALE GENOMIC DNA]</scope>
    <source>
        <strain evidence="3">CGMCC 1.7739</strain>
    </source>
</reference>
<organism evidence="2 3">
    <name type="scientific">Halopelagius inordinatus</name>
    <dbReference type="NCBI Taxonomy" id="553467"/>
    <lineage>
        <taxon>Archaea</taxon>
        <taxon>Methanobacteriati</taxon>
        <taxon>Methanobacteriota</taxon>
        <taxon>Stenosarchaea group</taxon>
        <taxon>Halobacteria</taxon>
        <taxon>Halobacteriales</taxon>
        <taxon>Haloferacaceae</taxon>
    </lineage>
</organism>
<keyword evidence="3" id="KW-1185">Reference proteome</keyword>
<proteinExistence type="predicted"/>
<dbReference type="OrthoDB" id="222036at2157"/>